<feature type="compositionally biased region" description="Basic and acidic residues" evidence="1">
    <location>
        <begin position="1"/>
        <end position="32"/>
    </location>
</feature>
<accession>A0A379LXI4</accession>
<evidence type="ECO:0000313" key="3">
    <source>
        <dbReference type="Proteomes" id="UP000254569"/>
    </source>
</evidence>
<keyword evidence="3" id="KW-1185">Reference proteome</keyword>
<name>A0A379LXI4_9NOCA</name>
<protein>
    <submittedName>
        <fullName evidence="2">Uncharacterized protein</fullName>
    </submittedName>
</protein>
<dbReference type="RefSeq" id="WP_016934933.1">
    <property type="nucleotide sequence ID" value="NZ_LPZN01000030.1"/>
</dbReference>
<dbReference type="Proteomes" id="UP000254569">
    <property type="component" value="Unassembled WGS sequence"/>
</dbReference>
<organism evidence="2 3">
    <name type="scientific">Rhodococcus gordoniae</name>
    <dbReference type="NCBI Taxonomy" id="223392"/>
    <lineage>
        <taxon>Bacteria</taxon>
        <taxon>Bacillati</taxon>
        <taxon>Actinomycetota</taxon>
        <taxon>Actinomycetes</taxon>
        <taxon>Mycobacteriales</taxon>
        <taxon>Nocardiaceae</taxon>
        <taxon>Rhodococcus</taxon>
    </lineage>
</organism>
<feature type="compositionally biased region" description="Basic and acidic residues" evidence="1">
    <location>
        <begin position="58"/>
        <end position="67"/>
    </location>
</feature>
<evidence type="ECO:0000256" key="1">
    <source>
        <dbReference type="SAM" id="MobiDB-lite"/>
    </source>
</evidence>
<dbReference type="EMBL" id="UGVI01000001">
    <property type="protein sequence ID" value="SUE14246.1"/>
    <property type="molecule type" value="Genomic_DNA"/>
</dbReference>
<sequence length="84" mass="9280">MTDAEEPTRWDTLDDEEKRQAREKAEEIDRMYEPGVRPTTVVPGTNGMVSGTAFADMADEHPGRTEEVEAENGASAPGTERARE</sequence>
<proteinExistence type="predicted"/>
<reference evidence="2 3" key="1">
    <citation type="submission" date="2018-06" db="EMBL/GenBank/DDBJ databases">
        <authorList>
            <consortium name="Pathogen Informatics"/>
            <person name="Doyle S."/>
        </authorList>
    </citation>
    <scope>NUCLEOTIDE SEQUENCE [LARGE SCALE GENOMIC DNA]</scope>
    <source>
        <strain evidence="2 3">NCTC13296</strain>
    </source>
</reference>
<evidence type="ECO:0000313" key="2">
    <source>
        <dbReference type="EMBL" id="SUE14246.1"/>
    </source>
</evidence>
<feature type="region of interest" description="Disordered" evidence="1">
    <location>
        <begin position="1"/>
        <end position="84"/>
    </location>
</feature>
<dbReference type="AlphaFoldDB" id="A0A379LXI4"/>
<dbReference type="OrthoDB" id="4485278at2"/>
<gene>
    <name evidence="2" type="ORF">NCTC13296_01083</name>
</gene>